<accession>A0ABQ5I6S3</accession>
<keyword evidence="1" id="KW-0175">Coiled coil</keyword>
<proteinExistence type="predicted"/>
<evidence type="ECO:0000256" key="1">
    <source>
        <dbReference type="SAM" id="Coils"/>
    </source>
</evidence>
<reference evidence="3" key="1">
    <citation type="journal article" date="2022" name="Int. J. Mol. Sci.">
        <title>Draft Genome of Tanacetum Coccineum: Genomic Comparison of Closely Related Tanacetum-Family Plants.</title>
        <authorList>
            <person name="Yamashiro T."/>
            <person name="Shiraishi A."/>
            <person name="Nakayama K."/>
            <person name="Satake H."/>
        </authorList>
    </citation>
    <scope>NUCLEOTIDE SEQUENCE</scope>
</reference>
<feature type="coiled-coil region" evidence="1">
    <location>
        <begin position="195"/>
        <end position="222"/>
    </location>
</feature>
<feature type="compositionally biased region" description="Basic residues" evidence="2">
    <location>
        <begin position="422"/>
        <end position="432"/>
    </location>
</feature>
<evidence type="ECO:0000313" key="3">
    <source>
        <dbReference type="EMBL" id="GJT95788.1"/>
    </source>
</evidence>
<reference evidence="3" key="2">
    <citation type="submission" date="2022-01" db="EMBL/GenBank/DDBJ databases">
        <authorList>
            <person name="Yamashiro T."/>
            <person name="Shiraishi A."/>
            <person name="Satake H."/>
            <person name="Nakayama K."/>
        </authorList>
    </citation>
    <scope>NUCLEOTIDE SEQUENCE</scope>
</reference>
<name>A0ABQ5I6S3_9ASTR</name>
<evidence type="ECO:0000313" key="4">
    <source>
        <dbReference type="Proteomes" id="UP001151760"/>
    </source>
</evidence>
<dbReference type="Proteomes" id="UP001151760">
    <property type="component" value="Unassembled WGS sequence"/>
</dbReference>
<protein>
    <submittedName>
        <fullName evidence="3">Uncharacterized protein</fullName>
    </submittedName>
</protein>
<comment type="caution">
    <text evidence="3">The sequence shown here is derived from an EMBL/GenBank/DDBJ whole genome shotgun (WGS) entry which is preliminary data.</text>
</comment>
<organism evidence="3 4">
    <name type="scientific">Tanacetum coccineum</name>
    <dbReference type="NCBI Taxonomy" id="301880"/>
    <lineage>
        <taxon>Eukaryota</taxon>
        <taxon>Viridiplantae</taxon>
        <taxon>Streptophyta</taxon>
        <taxon>Embryophyta</taxon>
        <taxon>Tracheophyta</taxon>
        <taxon>Spermatophyta</taxon>
        <taxon>Magnoliopsida</taxon>
        <taxon>eudicotyledons</taxon>
        <taxon>Gunneridae</taxon>
        <taxon>Pentapetalae</taxon>
        <taxon>asterids</taxon>
        <taxon>campanulids</taxon>
        <taxon>Asterales</taxon>
        <taxon>Asteraceae</taxon>
        <taxon>Asteroideae</taxon>
        <taxon>Anthemideae</taxon>
        <taxon>Anthemidinae</taxon>
        <taxon>Tanacetum</taxon>
    </lineage>
</organism>
<feature type="region of interest" description="Disordered" evidence="2">
    <location>
        <begin position="309"/>
        <end position="369"/>
    </location>
</feature>
<feature type="region of interest" description="Disordered" evidence="2">
    <location>
        <begin position="407"/>
        <end position="452"/>
    </location>
</feature>
<sequence length="525" mass="59056">MNKEIKPANYAKINHLSEVFVSQKAKSREELYFSNISKTTIVSKSISKPNEEFSDDTSPSVARKFLNEVKSTIVTLQRVVKQKISLDIHSWSSSAHQELLKIIKDEIYPIVNQVDARVQNFEIQFLKEATKFVRDFKSLINEADESLAKHKALEFEIECLLKAVVSQDIMSIVQNNSVVDTLNLQTELDQCKYDKISYDKAYNDMQQKIERLQAQLGDLKGKSKDTLCKSNTLDPLFLNKRTPPKVIPKVGETNALSKPVTSKSAPSFRESTVVNNKRVIAPGIFRINSLNISRIDTFVPNKHVKASIRTKPITASQPHVVTKEDVNSNTNGLPSKEVESTTKTIRPQTRSNPKNDRPPSKSSKGNKIKLAIRNEKSEVVCATCKQCLITANHDKCVFKYVNGMNSRKKNKSANVSKSENQKKHKPNVKNSKKLGSDKESLASPRPSKPRTCLRWIPTGRIFYLCGKITASSNNESESDTYVCDNASASNPQEPTSKGFSNSTSFLNRFMRIQRQNTCIHPFDGL</sequence>
<evidence type="ECO:0000256" key="2">
    <source>
        <dbReference type="SAM" id="MobiDB-lite"/>
    </source>
</evidence>
<gene>
    <name evidence="3" type="ORF">Tco_1091306</name>
</gene>
<dbReference type="EMBL" id="BQNB010020422">
    <property type="protein sequence ID" value="GJT95788.1"/>
    <property type="molecule type" value="Genomic_DNA"/>
</dbReference>
<keyword evidence="4" id="KW-1185">Reference proteome</keyword>
<feature type="compositionally biased region" description="Polar residues" evidence="2">
    <location>
        <begin position="341"/>
        <end position="352"/>
    </location>
</feature>